<feature type="compositionally biased region" description="Basic and acidic residues" evidence="1">
    <location>
        <begin position="300"/>
        <end position="312"/>
    </location>
</feature>
<gene>
    <name evidence="3" type="ORF">ACFP0N_12835</name>
</gene>
<dbReference type="PANTHER" id="PTHR36124">
    <property type="match status" value="1"/>
</dbReference>
<dbReference type="GO" id="GO:0016491">
    <property type="term" value="F:oxidoreductase activity"/>
    <property type="evidence" value="ECO:0007669"/>
    <property type="project" value="UniProtKB-KW"/>
</dbReference>
<accession>A0ABW1EVL1</accession>
<proteinExistence type="predicted"/>
<dbReference type="InterPro" id="IPR046366">
    <property type="entry name" value="MPAB"/>
</dbReference>
<protein>
    <submittedName>
        <fullName evidence="3">Oxygenase MpaB family protein</fullName>
        <ecNumber evidence="3">1.-.-.-</ecNumber>
    </submittedName>
</protein>
<reference evidence="4" key="1">
    <citation type="journal article" date="2019" name="Int. J. Syst. Evol. Microbiol.">
        <title>The Global Catalogue of Microorganisms (GCM) 10K type strain sequencing project: providing services to taxonomists for standard genome sequencing and annotation.</title>
        <authorList>
            <consortium name="The Broad Institute Genomics Platform"/>
            <consortium name="The Broad Institute Genome Sequencing Center for Infectious Disease"/>
            <person name="Wu L."/>
            <person name="Ma J."/>
        </authorList>
    </citation>
    <scope>NUCLEOTIDE SEQUENCE [LARGE SCALE GENOMIC DNA]</scope>
    <source>
        <strain evidence="4">CGMCC 4.1469</strain>
    </source>
</reference>
<sequence length="312" mass="36210">MQRYDWLKRIQRLDPETEFTEIYRISSWYEFPWDTTQSLSFALYRTYAVPGIGRLLARTGEFTLRTQKRYDDTVLILEAVVEHGFASEQGREAIRRMNQMHRRYDISNDDFLYVLATFVVIPKRWLDDYGWRPYSPHEVRATTNYYRELGRHMGLSGIPETFEDFERLLDDYERAHFGFDEGGRDVSDATLGLMASWYPTPVRPAMRTSSLCLLDDPLREAFGYPAPPAALRRAVRAGMRLRGRLVRLLPPRRRPHLARDGRQVRSYPGYPYGYRIGELGTFEEGGAPKPSGCPFPHAAARPEARSETPAED</sequence>
<evidence type="ECO:0000313" key="4">
    <source>
        <dbReference type="Proteomes" id="UP001596067"/>
    </source>
</evidence>
<feature type="domain" description="ER-bound oxygenase mpaB/mpaB'/Rubber oxygenase catalytic" evidence="2">
    <location>
        <begin position="43"/>
        <end position="241"/>
    </location>
</feature>
<name>A0ABW1EVL1_9ACTN</name>
<dbReference type="Proteomes" id="UP001596067">
    <property type="component" value="Unassembled WGS sequence"/>
</dbReference>
<evidence type="ECO:0000313" key="3">
    <source>
        <dbReference type="EMBL" id="MFC5885855.1"/>
    </source>
</evidence>
<dbReference type="EC" id="1.-.-.-" evidence="3"/>
<dbReference type="Pfam" id="PF09995">
    <property type="entry name" value="MPAB_Lcp_cat"/>
    <property type="match status" value="1"/>
</dbReference>
<feature type="region of interest" description="Disordered" evidence="1">
    <location>
        <begin position="283"/>
        <end position="312"/>
    </location>
</feature>
<evidence type="ECO:0000259" key="2">
    <source>
        <dbReference type="Pfam" id="PF09995"/>
    </source>
</evidence>
<evidence type="ECO:0000256" key="1">
    <source>
        <dbReference type="SAM" id="MobiDB-lite"/>
    </source>
</evidence>
<dbReference type="PANTHER" id="PTHR36124:SF1">
    <property type="entry name" value="ER-BOUND OXYGENASE MPAB_MPAB'_RUBBER OXYGENASE CATALYTIC DOMAIN-CONTAINING PROTEIN"/>
    <property type="match status" value="1"/>
</dbReference>
<dbReference type="EMBL" id="JBHSOD010000012">
    <property type="protein sequence ID" value="MFC5885855.1"/>
    <property type="molecule type" value="Genomic_DNA"/>
</dbReference>
<dbReference type="InterPro" id="IPR018713">
    <property type="entry name" value="MPAB/Lcp_cat_dom"/>
</dbReference>
<dbReference type="RefSeq" id="WP_313763125.1">
    <property type="nucleotide sequence ID" value="NZ_BAAAVH010000107.1"/>
</dbReference>
<keyword evidence="4" id="KW-1185">Reference proteome</keyword>
<keyword evidence="3" id="KW-0560">Oxidoreductase</keyword>
<comment type="caution">
    <text evidence="3">The sequence shown here is derived from an EMBL/GenBank/DDBJ whole genome shotgun (WGS) entry which is preliminary data.</text>
</comment>
<organism evidence="3 4">
    <name type="scientific">Kitasatospora aburaviensis</name>
    <dbReference type="NCBI Taxonomy" id="67265"/>
    <lineage>
        <taxon>Bacteria</taxon>
        <taxon>Bacillati</taxon>
        <taxon>Actinomycetota</taxon>
        <taxon>Actinomycetes</taxon>
        <taxon>Kitasatosporales</taxon>
        <taxon>Streptomycetaceae</taxon>
        <taxon>Kitasatospora</taxon>
    </lineage>
</organism>